<organism evidence="7 8">
    <name type="scientific">Steinernema carpocapsae</name>
    <name type="common">Entomopathogenic nematode</name>
    <dbReference type="NCBI Taxonomy" id="34508"/>
    <lineage>
        <taxon>Eukaryota</taxon>
        <taxon>Metazoa</taxon>
        <taxon>Ecdysozoa</taxon>
        <taxon>Nematoda</taxon>
        <taxon>Chromadorea</taxon>
        <taxon>Rhabditida</taxon>
        <taxon>Tylenchina</taxon>
        <taxon>Panagrolaimomorpha</taxon>
        <taxon>Strongyloidoidea</taxon>
        <taxon>Steinernematidae</taxon>
        <taxon>Steinernema</taxon>
    </lineage>
</organism>
<comment type="caution">
    <text evidence="7">The sequence shown here is derived from an EMBL/GenBank/DDBJ whole genome shotgun (WGS) entry which is preliminary data.</text>
</comment>
<proteinExistence type="inferred from homology"/>
<dbReference type="InterPro" id="IPR006693">
    <property type="entry name" value="AB_hydrolase_lipase"/>
</dbReference>
<accession>A0A4U5LYL6</accession>
<name>A0A4U5LYL6_STECR</name>
<evidence type="ECO:0000256" key="4">
    <source>
        <dbReference type="SAM" id="MobiDB-lite"/>
    </source>
</evidence>
<evidence type="ECO:0000313" key="7">
    <source>
        <dbReference type="EMBL" id="TKR61360.1"/>
    </source>
</evidence>
<dbReference type="PANTHER" id="PTHR11005">
    <property type="entry name" value="LYSOSOMAL ACID LIPASE-RELATED"/>
    <property type="match status" value="1"/>
</dbReference>
<feature type="active site" description="Charge relay system" evidence="3">
    <location>
        <position position="373"/>
    </location>
</feature>
<evidence type="ECO:0000256" key="3">
    <source>
        <dbReference type="PIRSR" id="PIRSR000862-1"/>
    </source>
</evidence>
<dbReference type="STRING" id="34508.A0A4U5LYL6"/>
<keyword evidence="2" id="KW-0378">Hydrolase</keyword>
<keyword evidence="8" id="KW-1185">Reference proteome</keyword>
<reference evidence="7 8" key="2">
    <citation type="journal article" date="2019" name="G3 (Bethesda)">
        <title>Hybrid Assembly of the Genome of the Entomopathogenic Nematode Steinernema carpocapsae Identifies the X-Chromosome.</title>
        <authorList>
            <person name="Serra L."/>
            <person name="Macchietto M."/>
            <person name="Macias-Munoz A."/>
            <person name="McGill C.J."/>
            <person name="Rodriguez I.M."/>
            <person name="Rodriguez B."/>
            <person name="Murad R."/>
            <person name="Mortazavi A."/>
        </authorList>
    </citation>
    <scope>NUCLEOTIDE SEQUENCE [LARGE SCALE GENOMIC DNA]</scope>
    <source>
        <strain evidence="7 8">ALL</strain>
    </source>
</reference>
<feature type="region of interest" description="Disordered" evidence="4">
    <location>
        <begin position="135"/>
        <end position="156"/>
    </location>
</feature>
<dbReference type="EMBL" id="AZBU02000011">
    <property type="protein sequence ID" value="TKR61360.1"/>
    <property type="molecule type" value="Genomic_DNA"/>
</dbReference>
<protein>
    <recommendedName>
        <fullName evidence="2">Lipase</fullName>
    </recommendedName>
</protein>
<dbReference type="Pfam" id="PF04083">
    <property type="entry name" value="Abhydro_lipase"/>
    <property type="match status" value="1"/>
</dbReference>
<dbReference type="PIRSF" id="PIRSF000862">
    <property type="entry name" value="Steryl_ester_lip"/>
    <property type="match status" value="1"/>
</dbReference>
<dbReference type="GO" id="GO:0016042">
    <property type="term" value="P:lipid catabolic process"/>
    <property type="evidence" value="ECO:0007669"/>
    <property type="project" value="UniProtKB-KW"/>
</dbReference>
<dbReference type="InterPro" id="IPR025483">
    <property type="entry name" value="Lipase_euk"/>
</dbReference>
<keyword evidence="2" id="KW-0443">Lipid metabolism</keyword>
<evidence type="ECO:0000256" key="5">
    <source>
        <dbReference type="SAM" id="SignalP"/>
    </source>
</evidence>
<dbReference type="GO" id="GO:0016788">
    <property type="term" value="F:hydrolase activity, acting on ester bonds"/>
    <property type="evidence" value="ECO:0007669"/>
    <property type="project" value="InterPro"/>
</dbReference>
<keyword evidence="5" id="KW-0732">Signal</keyword>
<keyword evidence="2" id="KW-0442">Lipid degradation</keyword>
<feature type="active site" description="Charge relay system" evidence="3">
    <location>
        <position position="341"/>
    </location>
</feature>
<evidence type="ECO:0000256" key="2">
    <source>
        <dbReference type="PIRNR" id="PIRNR000862"/>
    </source>
</evidence>
<dbReference type="InterPro" id="IPR029058">
    <property type="entry name" value="AB_hydrolase_fold"/>
</dbReference>
<sequence>MHWRTMLLPTTAALALLVFQNAAALDWEANKNVPDIVAHWGYPCETIHATTKDGYILTLHRIPFGKTMQNSDKPKPVVFLQHGLLANSNNWVTNLPHLALGFMLATPDTTFGWETSAATSGRWITPPSATRITRFGSSHGEIRPGRDDRRGSGDERPEVTLLLGHSQGTLIMFAKLSQDPVFAQKIKKFYALAPVGTVKNIKGLLELIAHKLELPLEGLFKLFGWNEFLPDSKFLDGIKGFICSLPFVDLACDNVLFLIGGPESNQMNATRLDVFLTSEPSGTSTQNIIHWTQMVQTGLMQMYDYGTTALNKQKYGQVHPPTYDISKIKNTKIDLYWSPDDWLADTSDVTNHLLKYLPKNVLENNVVVPKFNHLDFVWGQRAATELYLPIMDDIMQQRAVGN</sequence>
<comment type="similarity">
    <text evidence="1 2">Belongs to the AB hydrolase superfamily. Lipase family.</text>
</comment>
<feature type="chain" id="PRO_5020855842" description="Lipase" evidence="5">
    <location>
        <begin position="25"/>
        <end position="402"/>
    </location>
</feature>
<evidence type="ECO:0000256" key="1">
    <source>
        <dbReference type="ARBA" id="ARBA00010701"/>
    </source>
</evidence>
<dbReference type="Proteomes" id="UP000298663">
    <property type="component" value="Unassembled WGS sequence"/>
</dbReference>
<reference evidence="7 8" key="1">
    <citation type="journal article" date="2015" name="Genome Biol.">
        <title>Comparative genomics of Steinernema reveals deeply conserved gene regulatory networks.</title>
        <authorList>
            <person name="Dillman A.R."/>
            <person name="Macchietto M."/>
            <person name="Porter C.F."/>
            <person name="Rogers A."/>
            <person name="Williams B."/>
            <person name="Antoshechkin I."/>
            <person name="Lee M.M."/>
            <person name="Goodwin Z."/>
            <person name="Lu X."/>
            <person name="Lewis E.E."/>
            <person name="Goodrich-Blair H."/>
            <person name="Stock S.P."/>
            <person name="Adams B.J."/>
            <person name="Sternberg P.W."/>
            <person name="Mortazavi A."/>
        </authorList>
    </citation>
    <scope>NUCLEOTIDE SEQUENCE [LARGE SCALE GENOMIC DNA]</scope>
    <source>
        <strain evidence="7 8">ALL</strain>
    </source>
</reference>
<evidence type="ECO:0000313" key="8">
    <source>
        <dbReference type="Proteomes" id="UP000298663"/>
    </source>
</evidence>
<dbReference type="AlphaFoldDB" id="A0A4U5LYL6"/>
<gene>
    <name evidence="7" type="ORF">L596_028478</name>
</gene>
<dbReference type="Gene3D" id="3.40.50.1820">
    <property type="entry name" value="alpha/beta hydrolase"/>
    <property type="match status" value="2"/>
</dbReference>
<feature type="signal peptide" evidence="5">
    <location>
        <begin position="1"/>
        <end position="24"/>
    </location>
</feature>
<dbReference type="OrthoDB" id="9974421at2759"/>
<feature type="domain" description="Partial AB-hydrolase lipase" evidence="6">
    <location>
        <begin position="33"/>
        <end position="95"/>
    </location>
</feature>
<feature type="active site" description="Nucleophile" evidence="3">
    <location>
        <position position="166"/>
    </location>
</feature>
<feature type="compositionally biased region" description="Basic and acidic residues" evidence="4">
    <location>
        <begin position="140"/>
        <end position="156"/>
    </location>
</feature>
<dbReference type="SUPFAM" id="SSF53474">
    <property type="entry name" value="alpha/beta-Hydrolases"/>
    <property type="match status" value="1"/>
</dbReference>
<evidence type="ECO:0000259" key="6">
    <source>
        <dbReference type="Pfam" id="PF04083"/>
    </source>
</evidence>